<reference evidence="2" key="1">
    <citation type="journal article" date="2014" name="Int. J. Syst. Evol. Microbiol.">
        <title>Complete genome sequence of Corynebacterium casei LMG S-19264T (=DSM 44701T), isolated from a smear-ripened cheese.</title>
        <authorList>
            <consortium name="US DOE Joint Genome Institute (JGI-PGF)"/>
            <person name="Walter F."/>
            <person name="Albersmeier A."/>
            <person name="Kalinowski J."/>
            <person name="Ruckert C."/>
        </authorList>
    </citation>
    <scope>NUCLEOTIDE SEQUENCE</scope>
    <source>
        <strain evidence="2">JCM 4059</strain>
    </source>
</reference>
<dbReference type="Pfam" id="PF05050">
    <property type="entry name" value="Methyltransf_21"/>
    <property type="match status" value="1"/>
</dbReference>
<organism evidence="2 3">
    <name type="scientific">Streptomyces mashuensis</name>
    <dbReference type="NCBI Taxonomy" id="33904"/>
    <lineage>
        <taxon>Bacteria</taxon>
        <taxon>Bacillati</taxon>
        <taxon>Actinomycetota</taxon>
        <taxon>Actinomycetes</taxon>
        <taxon>Kitasatosporales</taxon>
        <taxon>Streptomycetaceae</taxon>
        <taxon>Streptomyces</taxon>
    </lineage>
</organism>
<sequence length="245" mass="26506">MTPRALRTGAVAGALRWAAPRLPFVEDEVAGLSAVVRPGDVCLDVGAEYGLYTWTLSSLVGPAGQVHSVEPLPGPARWLRLASRALGCANVVVHHTALGARPGRSTLSLPLRHGTPVHGRAYLTEGADGPGPNAEFRAARSVPTSVRTLDQLVEAAGLEKVGFVKADVEGAELAVLTGARETLLRHRPSLLLEVEGRHLDKYGARPADVVRHLRAYGYRMRRWHRGRWTEAPHVGDDCRNYLFTA</sequence>
<dbReference type="NCBIfam" id="TIGR01444">
    <property type="entry name" value="fkbM_fam"/>
    <property type="match status" value="1"/>
</dbReference>
<reference evidence="2" key="2">
    <citation type="submission" date="2020-09" db="EMBL/GenBank/DDBJ databases">
        <authorList>
            <person name="Sun Q."/>
            <person name="Ohkuma M."/>
        </authorList>
    </citation>
    <scope>NUCLEOTIDE SEQUENCE</scope>
    <source>
        <strain evidence="2">JCM 4059</strain>
    </source>
</reference>
<dbReference type="Proteomes" id="UP000638313">
    <property type="component" value="Unassembled WGS sequence"/>
</dbReference>
<dbReference type="PANTHER" id="PTHR34203:SF15">
    <property type="entry name" value="SLL1173 PROTEIN"/>
    <property type="match status" value="1"/>
</dbReference>
<accession>A0A919E8K6</accession>
<dbReference type="InterPro" id="IPR029063">
    <property type="entry name" value="SAM-dependent_MTases_sf"/>
</dbReference>
<keyword evidence="3" id="KW-1185">Reference proteome</keyword>
<gene>
    <name evidence="2" type="ORF">GCM10010218_01640</name>
</gene>
<protein>
    <submittedName>
        <fullName evidence="2">Methyltransferase</fullName>
    </submittedName>
</protein>
<dbReference type="GO" id="GO:0008168">
    <property type="term" value="F:methyltransferase activity"/>
    <property type="evidence" value="ECO:0007669"/>
    <property type="project" value="UniProtKB-KW"/>
</dbReference>
<dbReference type="RefSeq" id="WP_190127374.1">
    <property type="nucleotide sequence ID" value="NZ_BNBD01000001.1"/>
</dbReference>
<evidence type="ECO:0000313" key="3">
    <source>
        <dbReference type="Proteomes" id="UP000638313"/>
    </source>
</evidence>
<dbReference type="GO" id="GO:0032259">
    <property type="term" value="P:methylation"/>
    <property type="evidence" value="ECO:0007669"/>
    <property type="project" value="UniProtKB-KW"/>
</dbReference>
<evidence type="ECO:0000259" key="1">
    <source>
        <dbReference type="Pfam" id="PF05050"/>
    </source>
</evidence>
<dbReference type="PANTHER" id="PTHR34203">
    <property type="entry name" value="METHYLTRANSFERASE, FKBM FAMILY PROTEIN"/>
    <property type="match status" value="1"/>
</dbReference>
<evidence type="ECO:0000313" key="2">
    <source>
        <dbReference type="EMBL" id="GHF24733.1"/>
    </source>
</evidence>
<dbReference type="EMBL" id="BNBD01000001">
    <property type="protein sequence ID" value="GHF24733.1"/>
    <property type="molecule type" value="Genomic_DNA"/>
</dbReference>
<proteinExistence type="predicted"/>
<dbReference type="SUPFAM" id="SSF53335">
    <property type="entry name" value="S-adenosyl-L-methionine-dependent methyltransferases"/>
    <property type="match status" value="1"/>
</dbReference>
<dbReference type="InterPro" id="IPR006342">
    <property type="entry name" value="FkbM_mtfrase"/>
</dbReference>
<feature type="domain" description="Methyltransferase FkbM" evidence="1">
    <location>
        <begin position="44"/>
        <end position="220"/>
    </location>
</feature>
<dbReference type="Gene3D" id="3.40.50.150">
    <property type="entry name" value="Vaccinia Virus protein VP39"/>
    <property type="match status" value="1"/>
</dbReference>
<keyword evidence="2" id="KW-0489">Methyltransferase</keyword>
<name>A0A919E8K6_9ACTN</name>
<dbReference type="AlphaFoldDB" id="A0A919E8K6"/>
<dbReference type="InterPro" id="IPR052514">
    <property type="entry name" value="SAM-dependent_MTase"/>
</dbReference>
<keyword evidence="2" id="KW-0808">Transferase</keyword>
<comment type="caution">
    <text evidence="2">The sequence shown here is derived from an EMBL/GenBank/DDBJ whole genome shotgun (WGS) entry which is preliminary data.</text>
</comment>